<dbReference type="HOGENOM" id="CLU_058877_0_0_1"/>
<dbReference type="PANTHER" id="PTHR43844">
    <property type="entry name" value="METHIONINE SYNTHASE"/>
    <property type="match status" value="1"/>
</dbReference>
<dbReference type="SUPFAM" id="SSF51726">
    <property type="entry name" value="UROD/MetE-like"/>
    <property type="match status" value="1"/>
</dbReference>
<protein>
    <recommendedName>
        <fullName evidence="1">Cobalamin-independent methionine synthase MetE C-terminal/archaeal domain-containing protein</fullName>
    </recommendedName>
</protein>
<dbReference type="Pfam" id="PF01717">
    <property type="entry name" value="Meth_synt_2"/>
    <property type="match status" value="1"/>
</dbReference>
<dbReference type="GO" id="GO:0003871">
    <property type="term" value="F:5-methyltetrahydropteroyltriglutamate-homocysteine S-methyltransferase activity"/>
    <property type="evidence" value="ECO:0007669"/>
    <property type="project" value="InterPro"/>
</dbReference>
<dbReference type="VEuPathDB" id="FungiDB:Z519_03621"/>
<dbReference type="GeneID" id="27696549"/>
<dbReference type="AlphaFoldDB" id="A0A0D2HVT5"/>
<feature type="domain" description="Cobalamin-independent methionine synthase MetE C-terminal/archaeal" evidence="1">
    <location>
        <begin position="181"/>
        <end position="398"/>
    </location>
</feature>
<gene>
    <name evidence="2" type="ORF">Z519_03621</name>
</gene>
<dbReference type="GO" id="GO:0008270">
    <property type="term" value="F:zinc ion binding"/>
    <property type="evidence" value="ECO:0007669"/>
    <property type="project" value="InterPro"/>
</dbReference>
<proteinExistence type="predicted"/>
<dbReference type="PANTHER" id="PTHR43844:SF2">
    <property type="entry name" value="SYNTHASE, VITAMIN-B12 INDEPENDENT, PUTATIVE (AFU_ORTHOLOGUE AFUA_3G12060)-RELATED"/>
    <property type="match status" value="1"/>
</dbReference>
<dbReference type="InterPro" id="IPR038071">
    <property type="entry name" value="UROD/MetE-like_sf"/>
</dbReference>
<name>A0A0D2HVT5_CLAB1</name>
<dbReference type="InterPro" id="IPR002629">
    <property type="entry name" value="Met_Synth_C/arc"/>
</dbReference>
<sequence length="405" mass="46482">MVSHSHRNPPFRVEQVGSFLRPRYLLQARHAWNEKEASDEELRKVEDKAIIEVVKLQQDYGYHAINDGEYRRHMFWGTFWPNLGGMKEVVGPDPDIFRPYIPDVAAFLEKNHKPGETVICVGKIMHGPAASKAHIEQLHYLQNILPKEEHGNIKLTIPAPNWYHLRYKEGSAYPKDVYKSDDEYFVDVIQAFQTELKVLYDQGLRNVQIDDPNICYFCNSKMVENFDNDEANTCTADELFEKYIDVYNRIMSKCPENLHVGVHLCRGNFVKSRHFTEGAYDRIAIRLLQNLQVHTFYLEFDTERAGGFAPLQYLPPNKNVILGVVSSKYPELEDLDKTVARVHEAAKWVSKGRGCSEKEALNQLGVSPQCGFASHSSGNAITWDDMLAKLKLVRDVADRVWPGEP</sequence>
<keyword evidence="3" id="KW-1185">Reference proteome</keyword>
<dbReference type="OrthoDB" id="7772923at2759"/>
<dbReference type="RefSeq" id="XP_016621709.1">
    <property type="nucleotide sequence ID" value="XM_016761371.1"/>
</dbReference>
<reference evidence="2" key="1">
    <citation type="submission" date="2015-01" db="EMBL/GenBank/DDBJ databases">
        <title>The Genome Sequence of Cladophialophora bantiana CBS 173.52.</title>
        <authorList>
            <consortium name="The Broad Institute Genomics Platform"/>
            <person name="Cuomo C."/>
            <person name="de Hoog S."/>
            <person name="Gorbushina A."/>
            <person name="Stielow B."/>
            <person name="Teixiera M."/>
            <person name="Abouelleil A."/>
            <person name="Chapman S.B."/>
            <person name="Priest M."/>
            <person name="Young S.K."/>
            <person name="Wortman J."/>
            <person name="Nusbaum C."/>
            <person name="Birren B."/>
        </authorList>
    </citation>
    <scope>NUCLEOTIDE SEQUENCE [LARGE SCALE GENOMIC DNA]</scope>
    <source>
        <strain evidence="2">CBS 173.52</strain>
    </source>
</reference>
<dbReference type="CDD" id="cd03311">
    <property type="entry name" value="CIMS_C_terminal_like"/>
    <property type="match status" value="1"/>
</dbReference>
<dbReference type="Gene3D" id="3.20.20.210">
    <property type="match status" value="1"/>
</dbReference>
<organism evidence="2 3">
    <name type="scientific">Cladophialophora bantiana (strain ATCC 10958 / CBS 173.52 / CDC B-1940 / NIH 8579)</name>
    <name type="common">Xylohypha bantiana</name>
    <dbReference type="NCBI Taxonomy" id="1442370"/>
    <lineage>
        <taxon>Eukaryota</taxon>
        <taxon>Fungi</taxon>
        <taxon>Dikarya</taxon>
        <taxon>Ascomycota</taxon>
        <taxon>Pezizomycotina</taxon>
        <taxon>Eurotiomycetes</taxon>
        <taxon>Chaetothyriomycetidae</taxon>
        <taxon>Chaetothyriales</taxon>
        <taxon>Herpotrichiellaceae</taxon>
        <taxon>Cladophialophora</taxon>
    </lineage>
</organism>
<dbReference type="Proteomes" id="UP000053789">
    <property type="component" value="Unassembled WGS sequence"/>
</dbReference>
<evidence type="ECO:0000313" key="2">
    <source>
        <dbReference type="EMBL" id="KIW95040.1"/>
    </source>
</evidence>
<evidence type="ECO:0000313" key="3">
    <source>
        <dbReference type="Proteomes" id="UP000053789"/>
    </source>
</evidence>
<dbReference type="GO" id="GO:0009086">
    <property type="term" value="P:methionine biosynthetic process"/>
    <property type="evidence" value="ECO:0007669"/>
    <property type="project" value="InterPro"/>
</dbReference>
<dbReference type="EMBL" id="KN846984">
    <property type="protein sequence ID" value="KIW95040.1"/>
    <property type="molecule type" value="Genomic_DNA"/>
</dbReference>
<accession>A0A0D2HVT5</accession>
<evidence type="ECO:0000259" key="1">
    <source>
        <dbReference type="Pfam" id="PF01717"/>
    </source>
</evidence>